<dbReference type="Proteomes" id="UP001652264">
    <property type="component" value="Unassembled WGS sequence"/>
</dbReference>
<protein>
    <submittedName>
        <fullName evidence="1">TnsA-like heteromeric transposase endonuclease subunit</fullName>
    </submittedName>
</protein>
<organism evidence="1 2">
    <name type="scientific">Curtobacterium citreum</name>
    <dbReference type="NCBI Taxonomy" id="2036"/>
    <lineage>
        <taxon>Bacteria</taxon>
        <taxon>Bacillati</taxon>
        <taxon>Actinomycetota</taxon>
        <taxon>Actinomycetes</taxon>
        <taxon>Micrococcales</taxon>
        <taxon>Microbacteriaceae</taxon>
        <taxon>Curtobacterium</taxon>
    </lineage>
</organism>
<sequence>MTSDEQPFIRDFRAPASQHSYAHGDGRSAQIATFLKPWFGPPDARLLKSQLRAGVRVTVLIDGSPRVLDLVELTGDVIAASSPVRRPGRHSDMPNKPGTFFSSTNRDLVQYESQLEEEFLYFADFDPLVLGIRAQPFSLWGLVDGKMRKHTPDFALLCRDGSVRIVNVKPESRIHDVDVRDLHDWVEHTIAPNGFVHEEYVGAPRLVVRNLRYIAGARVEQWMSHYPRAQVFNAWRPGDTIGSLERRLSSDLPQAVIRASIRNLLWNSAFRTDLRRSLGTLSPLARS</sequence>
<evidence type="ECO:0000313" key="1">
    <source>
        <dbReference type="EMBL" id="MCS6523835.1"/>
    </source>
</evidence>
<reference evidence="1 2" key="1">
    <citation type="submission" date="2022-08" db="EMBL/GenBank/DDBJ databases">
        <title>Taxonomy of Curtobacterium flaccumfaciens.</title>
        <authorList>
            <person name="Osdaghi E."/>
            <person name="Taghavi S.M."/>
            <person name="Hamidizade M."/>
            <person name="Abachi H."/>
            <person name="Fazliarab A."/>
            <person name="Baeyen S."/>
            <person name="Portier P."/>
            <person name="Van Vaerenbergh J."/>
            <person name="Jacques M.-A."/>
        </authorList>
    </citation>
    <scope>NUCLEOTIDE SEQUENCE [LARGE SCALE GENOMIC DNA]</scope>
    <source>
        <strain evidence="1 2">LMG8786T</strain>
    </source>
</reference>
<accession>A0ABT2HKQ0</accession>
<evidence type="ECO:0000313" key="2">
    <source>
        <dbReference type="Proteomes" id="UP001652264"/>
    </source>
</evidence>
<proteinExistence type="predicted"/>
<dbReference type="RefSeq" id="WP_188868876.1">
    <property type="nucleotide sequence ID" value="NZ_BMNV01000010.1"/>
</dbReference>
<gene>
    <name evidence="1" type="ORF">NYQ28_14800</name>
</gene>
<dbReference type="NCBIfam" id="NF033179">
    <property type="entry name" value="TnsA_like_Actin"/>
    <property type="match status" value="1"/>
</dbReference>
<keyword evidence="2" id="KW-1185">Reference proteome</keyword>
<name>A0ABT2HKQ0_9MICO</name>
<dbReference type="InterPro" id="IPR048000">
    <property type="entry name" value="TnsA-like"/>
</dbReference>
<comment type="caution">
    <text evidence="1">The sequence shown here is derived from an EMBL/GenBank/DDBJ whole genome shotgun (WGS) entry which is preliminary data.</text>
</comment>
<dbReference type="EMBL" id="JANVAD010000008">
    <property type="protein sequence ID" value="MCS6523835.1"/>
    <property type="molecule type" value="Genomic_DNA"/>
</dbReference>